<feature type="domain" description="Fe/B12 periplasmic-binding" evidence="7">
    <location>
        <begin position="84"/>
        <end position="348"/>
    </location>
</feature>
<accession>A0ABT4MJ41</accession>
<dbReference type="PROSITE" id="PS50983">
    <property type="entry name" value="FE_B12_PBP"/>
    <property type="match status" value="1"/>
</dbReference>
<evidence type="ECO:0000256" key="6">
    <source>
        <dbReference type="SAM" id="SignalP"/>
    </source>
</evidence>
<dbReference type="RefSeq" id="WP_269605364.1">
    <property type="nucleotide sequence ID" value="NZ_JAPWIJ010000005.1"/>
</dbReference>
<keyword evidence="4 6" id="KW-0732">Signal</keyword>
<protein>
    <submittedName>
        <fullName evidence="8">Iron-siderophore ABC transporter substrate-binding protein</fullName>
    </submittedName>
</protein>
<dbReference type="SUPFAM" id="SSF53807">
    <property type="entry name" value="Helical backbone' metal receptor"/>
    <property type="match status" value="1"/>
</dbReference>
<evidence type="ECO:0000256" key="5">
    <source>
        <dbReference type="SAM" id="MobiDB-lite"/>
    </source>
</evidence>
<gene>
    <name evidence="8" type="ORF">O4220_14700</name>
</gene>
<keyword evidence="9" id="KW-1185">Reference proteome</keyword>
<feature type="region of interest" description="Disordered" evidence="5">
    <location>
        <begin position="27"/>
        <end position="60"/>
    </location>
</feature>
<evidence type="ECO:0000259" key="7">
    <source>
        <dbReference type="PROSITE" id="PS50983"/>
    </source>
</evidence>
<dbReference type="PANTHER" id="PTHR30532:SF25">
    <property type="entry name" value="IRON(III) DICITRATE-BINDING PERIPLASMIC PROTEIN"/>
    <property type="match status" value="1"/>
</dbReference>
<dbReference type="EMBL" id="JAPWIJ010000005">
    <property type="protein sequence ID" value="MCZ4519766.1"/>
    <property type="molecule type" value="Genomic_DNA"/>
</dbReference>
<dbReference type="Gene3D" id="3.40.50.1980">
    <property type="entry name" value="Nitrogenase molybdenum iron protein domain"/>
    <property type="match status" value="2"/>
</dbReference>
<feature type="chain" id="PRO_5045485687" evidence="6">
    <location>
        <begin position="23"/>
        <end position="348"/>
    </location>
</feature>
<evidence type="ECO:0000256" key="1">
    <source>
        <dbReference type="ARBA" id="ARBA00004196"/>
    </source>
</evidence>
<dbReference type="InterPro" id="IPR051313">
    <property type="entry name" value="Bact_iron-sidero_bind"/>
</dbReference>
<proteinExistence type="inferred from homology"/>
<dbReference type="Pfam" id="PF01497">
    <property type="entry name" value="Peripla_BP_2"/>
    <property type="match status" value="1"/>
</dbReference>
<keyword evidence="3" id="KW-0813">Transport</keyword>
<sequence>MKRLLLATTIAAVTALTTVACAGTAEQTVTPSTSAEATTGDAVTDAPGPTGIPDGMGSGTADGVFPRTVGHFGGSTEIPAEPKKIVVIATGQLDATLTLGVVPTGVAYGDGAELVPDYISFSFPQYADRMTQFVNVGNRQEVDIEAIAAIEPDLILANKTGSEDIYSTLSTIAPTVLTEGTGVNWKQDFLLLADALGRTEQAQTFIDTFASDAAALGNSVAGSSGTPTVSFVRFTADRARVFGVPSFAGYIAWDAGLARPESQQFDKTSQDFSEEEIQLANADWVFVSSQDAGADSSAASYTTNPLWTGMSAATENHIVRVDDDPWYLNAGPTAATIVLDGLKNALQS</sequence>
<organism evidence="8 9">
    <name type="scientific">Rhodococcus ruber</name>
    <dbReference type="NCBI Taxonomy" id="1830"/>
    <lineage>
        <taxon>Bacteria</taxon>
        <taxon>Bacillati</taxon>
        <taxon>Actinomycetota</taxon>
        <taxon>Actinomycetes</taxon>
        <taxon>Mycobacteriales</taxon>
        <taxon>Nocardiaceae</taxon>
        <taxon>Rhodococcus</taxon>
    </lineage>
</organism>
<comment type="similarity">
    <text evidence="2">Belongs to the bacterial solute-binding protein 8 family.</text>
</comment>
<evidence type="ECO:0000313" key="9">
    <source>
        <dbReference type="Proteomes" id="UP001081071"/>
    </source>
</evidence>
<comment type="caution">
    <text evidence="8">The sequence shown here is derived from an EMBL/GenBank/DDBJ whole genome shotgun (WGS) entry which is preliminary data.</text>
</comment>
<comment type="subcellular location">
    <subcellularLocation>
        <location evidence="1">Cell envelope</location>
    </subcellularLocation>
</comment>
<reference evidence="8" key="1">
    <citation type="submission" date="2022-12" db="EMBL/GenBank/DDBJ databases">
        <authorList>
            <person name="Krivoruchko A.V."/>
            <person name="Elkin A."/>
        </authorList>
    </citation>
    <scope>NUCLEOTIDE SEQUENCE</scope>
    <source>
        <strain evidence="8">IEGM 1391</strain>
    </source>
</reference>
<evidence type="ECO:0000313" key="8">
    <source>
        <dbReference type="EMBL" id="MCZ4519766.1"/>
    </source>
</evidence>
<evidence type="ECO:0000256" key="4">
    <source>
        <dbReference type="ARBA" id="ARBA00022729"/>
    </source>
</evidence>
<dbReference type="CDD" id="cd01146">
    <property type="entry name" value="FhuD"/>
    <property type="match status" value="1"/>
</dbReference>
<dbReference type="PANTHER" id="PTHR30532">
    <property type="entry name" value="IRON III DICITRATE-BINDING PERIPLASMIC PROTEIN"/>
    <property type="match status" value="1"/>
</dbReference>
<name>A0ABT4MJ41_9NOCA</name>
<dbReference type="PROSITE" id="PS51257">
    <property type="entry name" value="PROKAR_LIPOPROTEIN"/>
    <property type="match status" value="1"/>
</dbReference>
<feature type="signal peptide" evidence="6">
    <location>
        <begin position="1"/>
        <end position="22"/>
    </location>
</feature>
<dbReference type="Proteomes" id="UP001081071">
    <property type="component" value="Unassembled WGS sequence"/>
</dbReference>
<feature type="compositionally biased region" description="Polar residues" evidence="5">
    <location>
        <begin position="27"/>
        <end position="37"/>
    </location>
</feature>
<evidence type="ECO:0000256" key="2">
    <source>
        <dbReference type="ARBA" id="ARBA00008814"/>
    </source>
</evidence>
<evidence type="ECO:0000256" key="3">
    <source>
        <dbReference type="ARBA" id="ARBA00022448"/>
    </source>
</evidence>
<dbReference type="InterPro" id="IPR002491">
    <property type="entry name" value="ABC_transptr_periplasmic_BD"/>
</dbReference>